<evidence type="ECO:0000256" key="4">
    <source>
        <dbReference type="ARBA" id="ARBA00023157"/>
    </source>
</evidence>
<keyword evidence="9" id="KW-1185">Reference proteome</keyword>
<comment type="subcellular location">
    <subcellularLocation>
        <location evidence="1">Secreted</location>
    </subcellularLocation>
</comment>
<comment type="caution">
    <text evidence="5">Lacks conserved residue(s) required for the propagation of feature annotation.</text>
</comment>
<dbReference type="PROSITE" id="PS51895">
    <property type="entry name" value="AA1"/>
    <property type="match status" value="1"/>
</dbReference>
<evidence type="ECO:0000256" key="1">
    <source>
        <dbReference type="ARBA" id="ARBA00004613"/>
    </source>
</evidence>
<dbReference type="GO" id="GO:0005576">
    <property type="term" value="C:extracellular region"/>
    <property type="evidence" value="ECO:0007669"/>
    <property type="project" value="UniProtKB-SubCell"/>
</dbReference>
<accession>A0A168AB27</accession>
<evidence type="ECO:0000256" key="6">
    <source>
        <dbReference type="SAM" id="SignalP"/>
    </source>
</evidence>
<gene>
    <name evidence="8" type="ORF">AAL_05422</name>
</gene>
<dbReference type="Pfam" id="PF16541">
    <property type="entry name" value="AltA1"/>
    <property type="match status" value="1"/>
</dbReference>
<feature type="domain" description="AA1-like" evidence="7">
    <location>
        <begin position="52"/>
        <end position="179"/>
    </location>
</feature>
<name>A0A168AB27_9HYPO</name>
<dbReference type="AlphaFoldDB" id="A0A168AB27"/>
<dbReference type="OrthoDB" id="3928926at2759"/>
<dbReference type="Gene3D" id="2.40.350.20">
    <property type="match status" value="1"/>
</dbReference>
<comment type="caution">
    <text evidence="8">The sequence shown here is derived from an EMBL/GenBank/DDBJ whole genome shotgun (WGS) entry which is preliminary data.</text>
</comment>
<feature type="chain" id="PRO_5007895328" description="AA1-like domain-containing protein" evidence="6">
    <location>
        <begin position="18"/>
        <end position="188"/>
    </location>
</feature>
<proteinExistence type="predicted"/>
<evidence type="ECO:0000256" key="5">
    <source>
        <dbReference type="PROSITE-ProRule" id="PRU01243"/>
    </source>
</evidence>
<dbReference type="EMBL" id="AZGY01000012">
    <property type="protein sequence ID" value="KZZ93706.1"/>
    <property type="molecule type" value="Genomic_DNA"/>
</dbReference>
<evidence type="ECO:0000256" key="3">
    <source>
        <dbReference type="ARBA" id="ARBA00022729"/>
    </source>
</evidence>
<organism evidence="8 9">
    <name type="scientific">Moelleriella libera RCEF 2490</name>
    <dbReference type="NCBI Taxonomy" id="1081109"/>
    <lineage>
        <taxon>Eukaryota</taxon>
        <taxon>Fungi</taxon>
        <taxon>Dikarya</taxon>
        <taxon>Ascomycota</taxon>
        <taxon>Pezizomycotina</taxon>
        <taxon>Sordariomycetes</taxon>
        <taxon>Hypocreomycetidae</taxon>
        <taxon>Hypocreales</taxon>
        <taxon>Clavicipitaceae</taxon>
        <taxon>Moelleriella</taxon>
    </lineage>
</organism>
<keyword evidence="3 6" id="KW-0732">Signal</keyword>
<keyword evidence="4 5" id="KW-1015">Disulfide bond</keyword>
<dbReference type="Proteomes" id="UP000078544">
    <property type="component" value="Unassembled WGS sequence"/>
</dbReference>
<reference evidence="8 9" key="1">
    <citation type="journal article" date="2016" name="Genome Biol. Evol.">
        <title>Divergent and convergent evolution of fungal pathogenicity.</title>
        <authorList>
            <person name="Shang Y."/>
            <person name="Xiao G."/>
            <person name="Zheng P."/>
            <person name="Cen K."/>
            <person name="Zhan S."/>
            <person name="Wang C."/>
        </authorList>
    </citation>
    <scope>NUCLEOTIDE SEQUENCE [LARGE SCALE GENOMIC DNA]</scope>
    <source>
        <strain evidence="8 9">RCEF 2490</strain>
    </source>
</reference>
<keyword evidence="2" id="KW-0964">Secreted</keyword>
<feature type="signal peptide" evidence="6">
    <location>
        <begin position="1"/>
        <end position="17"/>
    </location>
</feature>
<evidence type="ECO:0000256" key="2">
    <source>
        <dbReference type="ARBA" id="ARBA00022525"/>
    </source>
</evidence>
<sequence>MKYATIFALAAAAVVSARPTDDMSEAEHVDLEAPVTAVQDSIPEASALSGPRPSENIDIHDVWIRKNITEAGEKVITAVSFELDGDDAQNVPCHVSNPRFPDPTGADIGNCKDTKYSFTLHAGTDNTTDYSLRIYHETGLASGKWGQGNIPTVCRAAGAGPYDYMCNMVPFNEKRRIVIDNTPPPVDP</sequence>
<protein>
    <recommendedName>
        <fullName evidence="7">AA1-like domain-containing protein</fullName>
    </recommendedName>
</protein>
<evidence type="ECO:0000259" key="7">
    <source>
        <dbReference type="PROSITE" id="PS51895"/>
    </source>
</evidence>
<feature type="disulfide bond" evidence="5">
    <location>
        <begin position="154"/>
        <end position="166"/>
    </location>
</feature>
<evidence type="ECO:0000313" key="9">
    <source>
        <dbReference type="Proteomes" id="UP000078544"/>
    </source>
</evidence>
<evidence type="ECO:0000313" key="8">
    <source>
        <dbReference type="EMBL" id="KZZ93706.1"/>
    </source>
</evidence>
<dbReference type="InterPro" id="IPR032382">
    <property type="entry name" value="AltA1"/>
</dbReference>